<evidence type="ECO:0000313" key="5">
    <source>
        <dbReference type="EnsemblPlants" id="OMERI01G30990.1"/>
    </source>
</evidence>
<evidence type="ECO:0000256" key="3">
    <source>
        <dbReference type="RuleBase" id="RU361155"/>
    </source>
</evidence>
<accession>A0A0E0C8X8</accession>
<dbReference type="Proteomes" id="UP000008021">
    <property type="component" value="Chromosome 1"/>
</dbReference>
<dbReference type="Pfam" id="PF00685">
    <property type="entry name" value="Sulfotransfer_1"/>
    <property type="match status" value="1"/>
</dbReference>
<feature type="domain" description="Sulfotransferase" evidence="4">
    <location>
        <begin position="66"/>
        <end position="338"/>
    </location>
</feature>
<dbReference type="InterPro" id="IPR000863">
    <property type="entry name" value="Sulfotransferase_dom"/>
</dbReference>
<protein>
    <recommendedName>
        <fullName evidence="3">Sulfotransferase</fullName>
        <ecNumber evidence="3">2.8.2.-</ecNumber>
    </recommendedName>
</protein>
<dbReference type="eggNOG" id="KOG1584">
    <property type="taxonomic scope" value="Eukaryota"/>
</dbReference>
<sequence length="348" mass="39453">MKTRPWQPEQSTDEELYQRFTDVVSSWPSCHGLSYLPIIRHEEGWYNGLVPHVGKMVADERFAVRPSDVILATLPKSGTTWTKALLYATVHRREHPADAADHPFHSLGPHECVEFLEYQVYTENKVPDLDKLPDPRLFATHLPYELLPRAVVAPSLAPAPRCKIVYVWRDPKDNLISLQQFMNKYIAGSGGGDQLFPVDAAVDFFCDGKIPSGPYWEHILGYWRAHHAAPERVLFFRYEDMMLDPAAHLRRLAEFVGFPFSSEEEDGGVVDAIVRLCSFDNMTGLEATKSGKTQFSVGDMPNSTFFRRGQVGDWANHLSPEMARRIDAITEAKFAGSGLDFYYRKSTV</sequence>
<dbReference type="GO" id="GO:0008146">
    <property type="term" value="F:sulfotransferase activity"/>
    <property type="evidence" value="ECO:0007669"/>
    <property type="project" value="InterPro"/>
</dbReference>
<dbReference type="HOGENOM" id="CLU_027239_0_1_1"/>
<dbReference type="EnsemblPlants" id="OMERI01G30990.1">
    <property type="protein sequence ID" value="OMERI01G30990.1"/>
    <property type="gene ID" value="OMERI01G30990"/>
</dbReference>
<name>A0A0E0C8X8_9ORYZ</name>
<dbReference type="SUPFAM" id="SSF52540">
    <property type="entry name" value="P-loop containing nucleoside triphosphate hydrolases"/>
    <property type="match status" value="1"/>
</dbReference>
<evidence type="ECO:0000256" key="1">
    <source>
        <dbReference type="ARBA" id="ARBA00005771"/>
    </source>
</evidence>
<reference evidence="5" key="1">
    <citation type="submission" date="2015-04" db="UniProtKB">
        <authorList>
            <consortium name="EnsemblPlants"/>
        </authorList>
    </citation>
    <scope>IDENTIFICATION</scope>
</reference>
<keyword evidence="2 3" id="KW-0808">Transferase</keyword>
<dbReference type="PANTHER" id="PTHR11783">
    <property type="entry name" value="SULFOTRANSFERASE SULT"/>
    <property type="match status" value="1"/>
</dbReference>
<dbReference type="InterPro" id="IPR027417">
    <property type="entry name" value="P-loop_NTPase"/>
</dbReference>
<dbReference type="Gramene" id="OMERI01G30990.1">
    <property type="protein sequence ID" value="OMERI01G30990.1"/>
    <property type="gene ID" value="OMERI01G30990"/>
</dbReference>
<evidence type="ECO:0000256" key="2">
    <source>
        <dbReference type="ARBA" id="ARBA00022679"/>
    </source>
</evidence>
<evidence type="ECO:0000259" key="4">
    <source>
        <dbReference type="Pfam" id="PF00685"/>
    </source>
</evidence>
<keyword evidence="6" id="KW-1185">Reference proteome</keyword>
<organism evidence="5">
    <name type="scientific">Oryza meridionalis</name>
    <dbReference type="NCBI Taxonomy" id="40149"/>
    <lineage>
        <taxon>Eukaryota</taxon>
        <taxon>Viridiplantae</taxon>
        <taxon>Streptophyta</taxon>
        <taxon>Embryophyta</taxon>
        <taxon>Tracheophyta</taxon>
        <taxon>Spermatophyta</taxon>
        <taxon>Magnoliopsida</taxon>
        <taxon>Liliopsida</taxon>
        <taxon>Poales</taxon>
        <taxon>Poaceae</taxon>
        <taxon>BOP clade</taxon>
        <taxon>Oryzoideae</taxon>
        <taxon>Oryzeae</taxon>
        <taxon>Oryzinae</taxon>
        <taxon>Oryza</taxon>
    </lineage>
</organism>
<reference evidence="5" key="2">
    <citation type="submission" date="2018-05" db="EMBL/GenBank/DDBJ databases">
        <title>OmerRS3 (Oryza meridionalis Reference Sequence Version 3).</title>
        <authorList>
            <person name="Zhang J."/>
            <person name="Kudrna D."/>
            <person name="Lee S."/>
            <person name="Talag J."/>
            <person name="Welchert J."/>
            <person name="Wing R.A."/>
        </authorList>
    </citation>
    <scope>NUCLEOTIDE SEQUENCE [LARGE SCALE GENOMIC DNA]</scope>
    <source>
        <strain evidence="5">cv. OR44</strain>
    </source>
</reference>
<comment type="similarity">
    <text evidence="1 3">Belongs to the sulfotransferase 1 family.</text>
</comment>
<dbReference type="AlphaFoldDB" id="A0A0E0C8X8"/>
<dbReference type="EC" id="2.8.2.-" evidence="3"/>
<dbReference type="Gene3D" id="3.40.50.300">
    <property type="entry name" value="P-loop containing nucleotide triphosphate hydrolases"/>
    <property type="match status" value="1"/>
</dbReference>
<evidence type="ECO:0000313" key="6">
    <source>
        <dbReference type="Proteomes" id="UP000008021"/>
    </source>
</evidence>
<proteinExistence type="inferred from homology"/>